<proteinExistence type="predicted"/>
<accession>A0ACB9C6K0</accession>
<evidence type="ECO:0000313" key="1">
    <source>
        <dbReference type="EMBL" id="KAI3729865.1"/>
    </source>
</evidence>
<reference evidence="1 2" key="2">
    <citation type="journal article" date="2022" name="Mol. Ecol. Resour.">
        <title>The genomes of chicory, endive, great burdock and yacon provide insights into Asteraceae paleo-polyploidization history and plant inulin production.</title>
        <authorList>
            <person name="Fan W."/>
            <person name="Wang S."/>
            <person name="Wang H."/>
            <person name="Wang A."/>
            <person name="Jiang F."/>
            <person name="Liu H."/>
            <person name="Zhao H."/>
            <person name="Xu D."/>
            <person name="Zhang Y."/>
        </authorList>
    </citation>
    <scope>NUCLEOTIDE SEQUENCE [LARGE SCALE GENOMIC DNA]</scope>
    <source>
        <strain evidence="2">cv. Niubang</strain>
    </source>
</reference>
<name>A0ACB9C6K0_ARCLA</name>
<reference evidence="2" key="1">
    <citation type="journal article" date="2022" name="Mol. Ecol. Resour.">
        <title>The genomes of chicory, endive, great burdock and yacon provide insights into Asteraceae palaeo-polyploidization history and plant inulin production.</title>
        <authorList>
            <person name="Fan W."/>
            <person name="Wang S."/>
            <person name="Wang H."/>
            <person name="Wang A."/>
            <person name="Jiang F."/>
            <person name="Liu H."/>
            <person name="Zhao H."/>
            <person name="Xu D."/>
            <person name="Zhang Y."/>
        </authorList>
    </citation>
    <scope>NUCLEOTIDE SEQUENCE [LARGE SCALE GENOMIC DNA]</scope>
    <source>
        <strain evidence="2">cv. Niubang</strain>
    </source>
</reference>
<evidence type="ECO:0000313" key="2">
    <source>
        <dbReference type="Proteomes" id="UP001055879"/>
    </source>
</evidence>
<protein>
    <submittedName>
        <fullName evidence="1">Uncharacterized protein</fullName>
    </submittedName>
</protein>
<organism evidence="1 2">
    <name type="scientific">Arctium lappa</name>
    <name type="common">Greater burdock</name>
    <name type="synonym">Lappa major</name>
    <dbReference type="NCBI Taxonomy" id="4217"/>
    <lineage>
        <taxon>Eukaryota</taxon>
        <taxon>Viridiplantae</taxon>
        <taxon>Streptophyta</taxon>
        <taxon>Embryophyta</taxon>
        <taxon>Tracheophyta</taxon>
        <taxon>Spermatophyta</taxon>
        <taxon>Magnoliopsida</taxon>
        <taxon>eudicotyledons</taxon>
        <taxon>Gunneridae</taxon>
        <taxon>Pentapetalae</taxon>
        <taxon>asterids</taxon>
        <taxon>campanulids</taxon>
        <taxon>Asterales</taxon>
        <taxon>Asteraceae</taxon>
        <taxon>Carduoideae</taxon>
        <taxon>Cardueae</taxon>
        <taxon>Arctiinae</taxon>
        <taxon>Arctium</taxon>
    </lineage>
</organism>
<comment type="caution">
    <text evidence="1">The sequence shown here is derived from an EMBL/GenBank/DDBJ whole genome shotgun (WGS) entry which is preliminary data.</text>
</comment>
<keyword evidence="2" id="KW-1185">Reference proteome</keyword>
<gene>
    <name evidence="1" type="ORF">L6452_18536</name>
</gene>
<dbReference type="Proteomes" id="UP001055879">
    <property type="component" value="Linkage Group LG05"/>
</dbReference>
<dbReference type="EMBL" id="CM042051">
    <property type="protein sequence ID" value="KAI3729865.1"/>
    <property type="molecule type" value="Genomic_DNA"/>
</dbReference>
<sequence>MDSAKLAFQAQFYKNDLMMSLGTDTRLPILIDENKFTQWQDRFLNFIERQTNGANMMKSLTEGPFIKTNKEIPAAPDEVLQIKVDRELSANLMLALPNSVYNRVDHYKNYPNQMWEPLEKIMLESSVATQLRHTRFMNNFEEFKAKDISAMQIQELYEILMTDESFVIEKKAKLDKKNKKSVDPVALLTSQLAEQALSDNAYNGVTDDDGEALEKAMILLSQHYQKKFHHRSGSNNLHFASGSRVKVPERKTIACYNCGKTGHISKECKVKKVRDSAYYRKKLELVEKRENEIALLAEEEFWLDHSDDEAANVEIAQMCFVGDDQSNDDDDSSIDADEVPSEFDNKFISSQMNIFITVIHDLRLKTLSKSSKQIWRAKRISDEFQIDGINVSDDYALYSYDERAYFSDNLSHASHVKSNHYFPIRTATNKHEPKFKWVPKSQSDSKLQACHVKGNLKLSRLQHLHDQVDLDHQDMDPLSTTRVTPPSHSSISQKILVSHMHGDLAHNLSIPHSEVLDIEKGRHLLRSLNFIFYSPCLMLKSTQYCIQSRLLYIESGYKVETMKIKSFIQGGAGKDMKTSNTKVFKRFKRE</sequence>